<evidence type="ECO:0000259" key="5">
    <source>
        <dbReference type="Pfam" id="PF02775"/>
    </source>
</evidence>
<dbReference type="GO" id="GO:0009099">
    <property type="term" value="P:L-valine biosynthetic process"/>
    <property type="evidence" value="ECO:0007669"/>
    <property type="project" value="TreeGrafter"/>
</dbReference>
<dbReference type="Gene3D" id="3.40.50.970">
    <property type="match status" value="2"/>
</dbReference>
<dbReference type="CDD" id="cd00568">
    <property type="entry name" value="TPP_enzymes"/>
    <property type="match status" value="1"/>
</dbReference>
<gene>
    <name evidence="7" type="ORF">GKO32_02865</name>
</gene>
<sequence length="599" mass="63604">MWHCKGKAAMDTEVTDVQETIAAAQDGREAIGVALRDAGVELVFGYPGGGAYQILDGILSAGIPNISARTELSAAWMSYGYNRMRRRASSACLFHVVGTLHAVPALYAAKQDSNPLLVIDANLASALDMREALQEGEEVYSSMKPLTKYIRRVVTADDLPLAVRQAVTAASTGRFGAAVLDVYSQVMTQPIVAAIEPLVLPEPPQAASAGIDDVIELLNSSERPVIIAGAGVHLADGTAQLAELAEKTGVPVVSTGRGGRGVLSDDHPLYAGPIGSFGWTSANEVVQRADLWIAVGTSFSQISTAAWTLDKPSKIVHIDIDPGQPGKIVQPTIGLVADARSALAQLNSAAQKRDLRQRTEGRSMVAAAKQAWYEAYRSRYDGSEKPMTQMHLIDVLNAELPADAICIGDSGSNAFFISRGRHFGADCPPVPNGPRYQSLGASLPIAIGTKLALPDKTVVSFHGDGGFYYDLMELATLTHHGIKVIIVIDNNGCLMANRSGMASLGMREEVAAWTELPPTDFVGVAAGMGVDGERVEHPEDLAAAVRRALDAPGSYLIDVATDPDTRLHRAVPNVVPILSDRPAKKGQHTSIGLEGSWPW</sequence>
<dbReference type="Gene3D" id="3.40.50.1220">
    <property type="entry name" value="TPP-binding domain"/>
    <property type="match status" value="1"/>
</dbReference>
<organism evidence="7 8">
    <name type="scientific">Amycolatopsis pithecellobii</name>
    <dbReference type="NCBI Taxonomy" id="664692"/>
    <lineage>
        <taxon>Bacteria</taxon>
        <taxon>Bacillati</taxon>
        <taxon>Actinomycetota</taxon>
        <taxon>Actinomycetes</taxon>
        <taxon>Pseudonocardiales</taxon>
        <taxon>Pseudonocardiaceae</taxon>
        <taxon>Amycolatopsis</taxon>
    </lineage>
</organism>
<dbReference type="Pfam" id="PF00205">
    <property type="entry name" value="TPP_enzyme_M"/>
    <property type="match status" value="1"/>
</dbReference>
<protein>
    <recommendedName>
        <fullName evidence="9">Thiamine pyrophosphate-binding protein</fullName>
    </recommendedName>
</protein>
<reference evidence="7 8" key="1">
    <citation type="submission" date="2019-11" db="EMBL/GenBank/DDBJ databases">
        <title>Draft genome of Amycolatopsis RM579.</title>
        <authorList>
            <person name="Duangmal K."/>
            <person name="Mingma R."/>
        </authorList>
    </citation>
    <scope>NUCLEOTIDE SEQUENCE [LARGE SCALE GENOMIC DNA]</scope>
    <source>
        <strain evidence="7 8">RM579</strain>
    </source>
</reference>
<feature type="domain" description="Thiamine pyrophosphate enzyme N-terminal TPP-binding" evidence="6">
    <location>
        <begin position="27"/>
        <end position="134"/>
    </location>
</feature>
<dbReference type="InterPro" id="IPR000399">
    <property type="entry name" value="TPP-bd_CS"/>
</dbReference>
<evidence type="ECO:0000259" key="4">
    <source>
        <dbReference type="Pfam" id="PF00205"/>
    </source>
</evidence>
<dbReference type="GO" id="GO:0005948">
    <property type="term" value="C:acetolactate synthase complex"/>
    <property type="evidence" value="ECO:0007669"/>
    <property type="project" value="TreeGrafter"/>
</dbReference>
<dbReference type="GO" id="GO:0000287">
    <property type="term" value="F:magnesium ion binding"/>
    <property type="evidence" value="ECO:0007669"/>
    <property type="project" value="InterPro"/>
</dbReference>
<dbReference type="PANTHER" id="PTHR18968:SF167">
    <property type="entry name" value="ACETOLACTATE SYNTHASE LARGE SUBUNIT ILVB2-RELATED"/>
    <property type="match status" value="1"/>
</dbReference>
<dbReference type="Proteomes" id="UP000440096">
    <property type="component" value="Unassembled WGS sequence"/>
</dbReference>
<evidence type="ECO:0000256" key="3">
    <source>
        <dbReference type="RuleBase" id="RU362132"/>
    </source>
</evidence>
<accession>A0A6N7Z050</accession>
<dbReference type="AlphaFoldDB" id="A0A6N7Z050"/>
<dbReference type="PANTHER" id="PTHR18968">
    <property type="entry name" value="THIAMINE PYROPHOSPHATE ENZYMES"/>
    <property type="match status" value="1"/>
</dbReference>
<evidence type="ECO:0000256" key="1">
    <source>
        <dbReference type="ARBA" id="ARBA00007812"/>
    </source>
</evidence>
<comment type="similarity">
    <text evidence="1 3">Belongs to the TPP enzyme family.</text>
</comment>
<keyword evidence="8" id="KW-1185">Reference proteome</keyword>
<comment type="caution">
    <text evidence="7">The sequence shown here is derived from an EMBL/GenBank/DDBJ whole genome shotgun (WGS) entry which is preliminary data.</text>
</comment>
<dbReference type="GO" id="GO:0030976">
    <property type="term" value="F:thiamine pyrophosphate binding"/>
    <property type="evidence" value="ECO:0007669"/>
    <property type="project" value="InterPro"/>
</dbReference>
<dbReference type="InterPro" id="IPR011766">
    <property type="entry name" value="TPP_enzyme_TPP-bd"/>
</dbReference>
<dbReference type="OrthoDB" id="4494979at2"/>
<dbReference type="InterPro" id="IPR012001">
    <property type="entry name" value="Thiamin_PyroP_enz_TPP-bd_dom"/>
</dbReference>
<dbReference type="InterPro" id="IPR029035">
    <property type="entry name" value="DHS-like_NAD/FAD-binding_dom"/>
</dbReference>
<dbReference type="GO" id="GO:0050660">
    <property type="term" value="F:flavin adenine dinucleotide binding"/>
    <property type="evidence" value="ECO:0007669"/>
    <property type="project" value="TreeGrafter"/>
</dbReference>
<feature type="domain" description="Thiamine pyrophosphate enzyme central" evidence="4">
    <location>
        <begin position="211"/>
        <end position="346"/>
    </location>
</feature>
<dbReference type="PROSITE" id="PS00187">
    <property type="entry name" value="TPP_ENZYMES"/>
    <property type="match status" value="1"/>
</dbReference>
<dbReference type="GO" id="GO:0003984">
    <property type="term" value="F:acetolactate synthase activity"/>
    <property type="evidence" value="ECO:0007669"/>
    <property type="project" value="TreeGrafter"/>
</dbReference>
<name>A0A6N7Z050_9PSEU</name>
<dbReference type="InterPro" id="IPR029061">
    <property type="entry name" value="THDP-binding"/>
</dbReference>
<dbReference type="CDD" id="cd07035">
    <property type="entry name" value="TPP_PYR_POX_like"/>
    <property type="match status" value="1"/>
</dbReference>
<dbReference type="GO" id="GO:0009097">
    <property type="term" value="P:isoleucine biosynthetic process"/>
    <property type="evidence" value="ECO:0007669"/>
    <property type="project" value="TreeGrafter"/>
</dbReference>
<evidence type="ECO:0000256" key="2">
    <source>
        <dbReference type="ARBA" id="ARBA00023052"/>
    </source>
</evidence>
<dbReference type="InterPro" id="IPR012000">
    <property type="entry name" value="Thiamin_PyroP_enz_cen_dom"/>
</dbReference>
<dbReference type="SUPFAM" id="SSF52518">
    <property type="entry name" value="Thiamin diphosphate-binding fold (THDP-binding)"/>
    <property type="match status" value="2"/>
</dbReference>
<dbReference type="Pfam" id="PF02775">
    <property type="entry name" value="TPP_enzyme_C"/>
    <property type="match status" value="1"/>
</dbReference>
<dbReference type="SUPFAM" id="SSF52467">
    <property type="entry name" value="DHS-like NAD/FAD-binding domain"/>
    <property type="match status" value="1"/>
</dbReference>
<evidence type="ECO:0008006" key="9">
    <source>
        <dbReference type="Google" id="ProtNLM"/>
    </source>
</evidence>
<proteinExistence type="inferred from homology"/>
<keyword evidence="2 3" id="KW-0786">Thiamine pyrophosphate</keyword>
<evidence type="ECO:0000313" key="8">
    <source>
        <dbReference type="Proteomes" id="UP000440096"/>
    </source>
</evidence>
<evidence type="ECO:0000313" key="7">
    <source>
        <dbReference type="EMBL" id="MTD52920.1"/>
    </source>
</evidence>
<dbReference type="InterPro" id="IPR045229">
    <property type="entry name" value="TPP_enz"/>
</dbReference>
<dbReference type="EMBL" id="WMBA01000003">
    <property type="protein sequence ID" value="MTD52920.1"/>
    <property type="molecule type" value="Genomic_DNA"/>
</dbReference>
<evidence type="ECO:0000259" key="6">
    <source>
        <dbReference type="Pfam" id="PF02776"/>
    </source>
</evidence>
<dbReference type="Pfam" id="PF02776">
    <property type="entry name" value="TPP_enzyme_N"/>
    <property type="match status" value="1"/>
</dbReference>
<feature type="domain" description="Thiamine pyrophosphate enzyme TPP-binding" evidence="5">
    <location>
        <begin position="436"/>
        <end position="559"/>
    </location>
</feature>